<dbReference type="Pfam" id="PF00392">
    <property type="entry name" value="GntR"/>
    <property type="match status" value="1"/>
</dbReference>
<sequence length="219" mass="23771">MTIELKTPSIVDALADAVRTRVLTGEFPAGSRLTEQEVASLYGVARPTAKAAIERVVQTGILRRTANKSALVPILSVADIEDLYRSRIFFEREVVANLAGRRLVTPEASAALDSLRMAEGPDATAQAVGFDIGFHEALVHAVGSERLNRMYETIVGEAHLCVAHEQSIFDPTLNWQEHSNLLEAIRTGDVELAVHRITDHLQTAADRLVAARADGAGLR</sequence>
<organism evidence="5 6">
    <name type="scientific">Pseudolysinimonas kribbensis</name>
    <dbReference type="NCBI Taxonomy" id="433641"/>
    <lineage>
        <taxon>Bacteria</taxon>
        <taxon>Bacillati</taxon>
        <taxon>Actinomycetota</taxon>
        <taxon>Actinomycetes</taxon>
        <taxon>Micrococcales</taxon>
        <taxon>Microbacteriaceae</taxon>
        <taxon>Pseudolysinimonas</taxon>
    </lineage>
</organism>
<dbReference type="InterPro" id="IPR036390">
    <property type="entry name" value="WH_DNA-bd_sf"/>
</dbReference>
<dbReference type="RefSeq" id="WP_284253617.1">
    <property type="nucleotide sequence ID" value="NZ_BAAAQO010000002.1"/>
</dbReference>
<keyword evidence="6" id="KW-1185">Reference proteome</keyword>
<dbReference type="Proteomes" id="UP001157034">
    <property type="component" value="Unassembled WGS sequence"/>
</dbReference>
<dbReference type="SUPFAM" id="SSF48008">
    <property type="entry name" value="GntR ligand-binding domain-like"/>
    <property type="match status" value="1"/>
</dbReference>
<dbReference type="Pfam" id="PF07729">
    <property type="entry name" value="FCD"/>
    <property type="match status" value="1"/>
</dbReference>
<dbReference type="SUPFAM" id="SSF46785">
    <property type="entry name" value="Winged helix' DNA-binding domain"/>
    <property type="match status" value="1"/>
</dbReference>
<dbReference type="EMBL" id="BSVB01000001">
    <property type="protein sequence ID" value="GMA94717.1"/>
    <property type="molecule type" value="Genomic_DNA"/>
</dbReference>
<feature type="domain" description="HTH gntR-type" evidence="4">
    <location>
        <begin position="8"/>
        <end position="75"/>
    </location>
</feature>
<evidence type="ECO:0000256" key="1">
    <source>
        <dbReference type="ARBA" id="ARBA00023015"/>
    </source>
</evidence>
<keyword evidence="3" id="KW-0804">Transcription</keyword>
<dbReference type="SMART" id="SM00345">
    <property type="entry name" value="HTH_GNTR"/>
    <property type="match status" value="1"/>
</dbReference>
<keyword evidence="2" id="KW-0238">DNA-binding</keyword>
<dbReference type="Gene3D" id="1.10.10.10">
    <property type="entry name" value="Winged helix-like DNA-binding domain superfamily/Winged helix DNA-binding domain"/>
    <property type="match status" value="1"/>
</dbReference>
<evidence type="ECO:0000259" key="4">
    <source>
        <dbReference type="PROSITE" id="PS50949"/>
    </source>
</evidence>
<dbReference type="Gene3D" id="1.20.120.530">
    <property type="entry name" value="GntR ligand-binding domain-like"/>
    <property type="match status" value="1"/>
</dbReference>
<reference evidence="6" key="1">
    <citation type="journal article" date="2019" name="Int. J. Syst. Evol. Microbiol.">
        <title>The Global Catalogue of Microorganisms (GCM) 10K type strain sequencing project: providing services to taxonomists for standard genome sequencing and annotation.</title>
        <authorList>
            <consortium name="The Broad Institute Genomics Platform"/>
            <consortium name="The Broad Institute Genome Sequencing Center for Infectious Disease"/>
            <person name="Wu L."/>
            <person name="Ma J."/>
        </authorList>
    </citation>
    <scope>NUCLEOTIDE SEQUENCE [LARGE SCALE GENOMIC DNA]</scope>
    <source>
        <strain evidence="6">NBRC 108894</strain>
    </source>
</reference>
<protein>
    <submittedName>
        <fullName evidence="5">GntR family transcriptional regulator</fullName>
    </submittedName>
</protein>
<dbReference type="InterPro" id="IPR000524">
    <property type="entry name" value="Tscrpt_reg_HTH_GntR"/>
</dbReference>
<dbReference type="InterPro" id="IPR008920">
    <property type="entry name" value="TF_FadR/GntR_C"/>
</dbReference>
<evidence type="ECO:0000256" key="2">
    <source>
        <dbReference type="ARBA" id="ARBA00023125"/>
    </source>
</evidence>
<dbReference type="SMART" id="SM00895">
    <property type="entry name" value="FCD"/>
    <property type="match status" value="1"/>
</dbReference>
<dbReference type="PANTHER" id="PTHR43537:SF24">
    <property type="entry name" value="GLUCONATE OPERON TRANSCRIPTIONAL REPRESSOR"/>
    <property type="match status" value="1"/>
</dbReference>
<dbReference type="PROSITE" id="PS50949">
    <property type="entry name" value="HTH_GNTR"/>
    <property type="match status" value="1"/>
</dbReference>
<evidence type="ECO:0000256" key="3">
    <source>
        <dbReference type="ARBA" id="ARBA00023163"/>
    </source>
</evidence>
<evidence type="ECO:0000313" key="5">
    <source>
        <dbReference type="EMBL" id="GMA94717.1"/>
    </source>
</evidence>
<proteinExistence type="predicted"/>
<dbReference type="InterPro" id="IPR036388">
    <property type="entry name" value="WH-like_DNA-bd_sf"/>
</dbReference>
<gene>
    <name evidence="5" type="ORF">GCM10025881_15410</name>
</gene>
<keyword evidence="1" id="KW-0805">Transcription regulation</keyword>
<dbReference type="InterPro" id="IPR011711">
    <property type="entry name" value="GntR_C"/>
</dbReference>
<name>A0ABQ6K438_9MICO</name>
<evidence type="ECO:0000313" key="6">
    <source>
        <dbReference type="Proteomes" id="UP001157034"/>
    </source>
</evidence>
<accession>A0ABQ6K438</accession>
<dbReference type="PANTHER" id="PTHR43537">
    <property type="entry name" value="TRANSCRIPTIONAL REGULATOR, GNTR FAMILY"/>
    <property type="match status" value="1"/>
</dbReference>
<comment type="caution">
    <text evidence="5">The sequence shown here is derived from an EMBL/GenBank/DDBJ whole genome shotgun (WGS) entry which is preliminary data.</text>
</comment>